<dbReference type="InterPro" id="IPR014880">
    <property type="entry name" value="SoxZ_dom"/>
</dbReference>
<evidence type="ECO:0000313" key="3">
    <source>
        <dbReference type="Proteomes" id="UP001225378"/>
    </source>
</evidence>
<protein>
    <submittedName>
        <fullName evidence="2">Thiosulfate oxidation carrier complex protein SoxZ</fullName>
    </submittedName>
</protein>
<dbReference type="RefSeq" id="WP_349431111.1">
    <property type="nucleotide sequence ID" value="NZ_CP157743.1"/>
</dbReference>
<feature type="domain" description="Sulphur oxidation protein SoxZ" evidence="1">
    <location>
        <begin position="10"/>
        <end position="100"/>
    </location>
</feature>
<dbReference type="InterPro" id="IPR030995">
    <property type="entry name" value="SoxZ"/>
</dbReference>
<accession>A0AAU7NPW7</accession>
<dbReference type="AlphaFoldDB" id="A0AAU7NPW7"/>
<dbReference type="KEGG" id="mech:Q9L42_011575"/>
<reference evidence="2 3" key="1">
    <citation type="journal article" date="2024" name="Microbiology">
        <title>Methylomarinum rosea sp. nov., a novel halophilic methanotrophic bacterium from the hypersaline Lake Elton.</title>
        <authorList>
            <person name="Suleimanov R.Z."/>
            <person name="Oshkin I.Y."/>
            <person name="Danilova O.V."/>
            <person name="Suzina N.E."/>
            <person name="Dedysh S.N."/>
        </authorList>
    </citation>
    <scope>NUCLEOTIDE SEQUENCE [LARGE SCALE GENOMIC DNA]</scope>
    <source>
        <strain evidence="2 3">Ch1-1</strain>
    </source>
</reference>
<keyword evidence="3" id="KW-1185">Reference proteome</keyword>
<organism evidence="2 3">
    <name type="scientific">Methylomarinum roseum</name>
    <dbReference type="NCBI Taxonomy" id="3067653"/>
    <lineage>
        <taxon>Bacteria</taxon>
        <taxon>Pseudomonadati</taxon>
        <taxon>Pseudomonadota</taxon>
        <taxon>Gammaproteobacteria</taxon>
        <taxon>Methylococcales</taxon>
        <taxon>Methylococcaceae</taxon>
        <taxon>Methylomarinum</taxon>
    </lineage>
</organism>
<dbReference type="Pfam" id="PF08770">
    <property type="entry name" value="SoxZ"/>
    <property type="match status" value="1"/>
</dbReference>
<dbReference type="InterPro" id="IPR013783">
    <property type="entry name" value="Ig-like_fold"/>
</dbReference>
<evidence type="ECO:0000259" key="1">
    <source>
        <dbReference type="Pfam" id="PF08770"/>
    </source>
</evidence>
<proteinExistence type="predicted"/>
<dbReference type="InterPro" id="IPR014756">
    <property type="entry name" value="Ig_E-set"/>
</dbReference>
<dbReference type="SUPFAM" id="SSF81296">
    <property type="entry name" value="E set domains"/>
    <property type="match status" value="1"/>
</dbReference>
<evidence type="ECO:0000313" key="2">
    <source>
        <dbReference type="EMBL" id="XBS19014.1"/>
    </source>
</evidence>
<gene>
    <name evidence="2" type="primary">soxZ</name>
    <name evidence="2" type="ORF">Q9L42_011575</name>
</gene>
<dbReference type="Gene3D" id="2.60.40.10">
    <property type="entry name" value="Immunoglobulins"/>
    <property type="match status" value="1"/>
</dbReference>
<dbReference type="Proteomes" id="UP001225378">
    <property type="component" value="Chromosome"/>
</dbReference>
<sequence>MAKLSSIKIRSKRLGDKTQIRTLIAHPMENGRSPDKNGQFIPAHFIREISVKQNDRVVLNGHLGGSISKDPYFAFMLKNARPGDKITISWSDNQGLSDSKDHFIR</sequence>
<dbReference type="EMBL" id="CP157743">
    <property type="protein sequence ID" value="XBS19014.1"/>
    <property type="molecule type" value="Genomic_DNA"/>
</dbReference>
<name>A0AAU7NPW7_9GAMM</name>
<dbReference type="NCBIfam" id="TIGR04490">
    <property type="entry name" value="SoxZ_true"/>
    <property type="match status" value="1"/>
</dbReference>